<evidence type="ECO:0000313" key="1">
    <source>
        <dbReference type="EMBL" id="SDF76385.1"/>
    </source>
</evidence>
<keyword evidence="2" id="KW-1185">Reference proteome</keyword>
<dbReference type="Gene3D" id="3.30.530.20">
    <property type="match status" value="1"/>
</dbReference>
<proteinExistence type="predicted"/>
<dbReference type="AlphaFoldDB" id="A0A1G7NQN1"/>
<evidence type="ECO:0008006" key="3">
    <source>
        <dbReference type="Google" id="ProtNLM"/>
    </source>
</evidence>
<evidence type="ECO:0000313" key="2">
    <source>
        <dbReference type="Proteomes" id="UP000182427"/>
    </source>
</evidence>
<dbReference type="RefSeq" id="WP_083346056.1">
    <property type="nucleotide sequence ID" value="NZ_LT629690.1"/>
</dbReference>
<dbReference type="OrthoDB" id="459727at2"/>
<dbReference type="EMBL" id="LT629690">
    <property type="protein sequence ID" value="SDF76385.1"/>
    <property type="molecule type" value="Genomic_DNA"/>
</dbReference>
<sequence length="184" mass="20131">MKTFKSIQIVKIPVEDAWLAIRDRLGELVPHLDEIESVAVQERTTQPDGDIFLVNLWQAKAKFPAVLSTVIKSDMLAWTDRAMWHEKNHECAWQIELHFAPDRTRCTGLTTFEPALGGRGTRITFAGEFSLNAKGLPGVPSILESTVAAAAESFVTSLIPGNFRKLAMAAETLANATPQVTSAG</sequence>
<reference evidence="1 2" key="1">
    <citation type="submission" date="2016-10" db="EMBL/GenBank/DDBJ databases">
        <authorList>
            <person name="de Groot N.N."/>
        </authorList>
    </citation>
    <scope>NUCLEOTIDE SEQUENCE [LARGE SCALE GENOMIC DNA]</scope>
    <source>
        <strain evidence="1 2">GAS232</strain>
    </source>
</reference>
<name>A0A1G7NQN1_9BACT</name>
<dbReference type="Proteomes" id="UP000182427">
    <property type="component" value="Chromosome I"/>
</dbReference>
<accession>A0A1G7NQN1</accession>
<gene>
    <name evidence="1" type="ORF">SAMN05444167_3234</name>
</gene>
<dbReference type="InterPro" id="IPR023393">
    <property type="entry name" value="START-like_dom_sf"/>
</dbReference>
<organism evidence="1 2">
    <name type="scientific">Terriglobus roseus</name>
    <dbReference type="NCBI Taxonomy" id="392734"/>
    <lineage>
        <taxon>Bacteria</taxon>
        <taxon>Pseudomonadati</taxon>
        <taxon>Acidobacteriota</taxon>
        <taxon>Terriglobia</taxon>
        <taxon>Terriglobales</taxon>
        <taxon>Acidobacteriaceae</taxon>
        <taxon>Terriglobus</taxon>
    </lineage>
</organism>
<protein>
    <recommendedName>
        <fullName evidence="3">Polyketide cyclase / dehydrase and lipid transport</fullName>
    </recommendedName>
</protein>